<gene>
    <name evidence="8" type="ORF">DV515_00005465</name>
</gene>
<sequence>MQAYIKGWLGARRYKKVKDKRENSAITIQSAWRGYEARRKYKEIRNRRTDAAIHIQAAFRGYIVRKNYTRLKTSMECVADHQLTSSCSTSDFGCEED</sequence>
<dbReference type="InterPro" id="IPR000048">
    <property type="entry name" value="IQ_motif_EF-hand-BS"/>
</dbReference>
<evidence type="ECO:0000256" key="6">
    <source>
        <dbReference type="ARBA" id="ARBA00023212"/>
    </source>
</evidence>
<keyword evidence="9" id="KW-1185">Reference proteome</keyword>
<evidence type="ECO:0000256" key="5">
    <source>
        <dbReference type="ARBA" id="ARBA00022737"/>
    </source>
</evidence>
<keyword evidence="5" id="KW-0677">Repeat</keyword>
<evidence type="ECO:0000256" key="4">
    <source>
        <dbReference type="ARBA" id="ARBA00022679"/>
    </source>
</evidence>
<dbReference type="SMART" id="SM00015">
    <property type="entry name" value="IQ"/>
    <property type="match status" value="2"/>
</dbReference>
<comment type="subcellular location">
    <subcellularLocation>
        <location evidence="2">Cell projection</location>
    </subcellularLocation>
    <subcellularLocation>
        <location evidence="1">Cytoplasm</location>
        <location evidence="1">Cytoskeleton</location>
    </subcellularLocation>
</comment>
<dbReference type="PROSITE" id="PS50096">
    <property type="entry name" value="IQ"/>
    <property type="match status" value="3"/>
</dbReference>
<evidence type="ECO:0000313" key="9">
    <source>
        <dbReference type="Proteomes" id="UP000276834"/>
    </source>
</evidence>
<protein>
    <recommendedName>
        <fullName evidence="10">Myosin motor domain-containing protein</fullName>
    </recommendedName>
</protein>
<dbReference type="PANTHER" id="PTHR46256:SF1">
    <property type="entry name" value="MYOSIN-IIIB"/>
    <property type="match status" value="1"/>
</dbReference>
<dbReference type="Gene3D" id="1.20.5.190">
    <property type="match status" value="2"/>
</dbReference>
<dbReference type="GO" id="GO:0051491">
    <property type="term" value="P:positive regulation of filopodium assembly"/>
    <property type="evidence" value="ECO:0007669"/>
    <property type="project" value="TreeGrafter"/>
</dbReference>
<dbReference type="InterPro" id="IPR052409">
    <property type="entry name" value="Myosin-III_kinase_activity"/>
</dbReference>
<dbReference type="GO" id="GO:0001917">
    <property type="term" value="C:photoreceptor inner segment"/>
    <property type="evidence" value="ECO:0007669"/>
    <property type="project" value="TreeGrafter"/>
</dbReference>
<dbReference type="FunFam" id="1.20.5.190:FF:000055">
    <property type="entry name" value="Putative microtubule-associated protein futsch"/>
    <property type="match status" value="1"/>
</dbReference>
<keyword evidence="6" id="KW-0206">Cytoskeleton</keyword>
<dbReference type="GO" id="GO:0007605">
    <property type="term" value="P:sensory perception of sound"/>
    <property type="evidence" value="ECO:0007669"/>
    <property type="project" value="TreeGrafter"/>
</dbReference>
<keyword evidence="4" id="KW-0808">Transferase</keyword>
<dbReference type="EMBL" id="QUSF01000012">
    <property type="protein sequence ID" value="RLW04814.1"/>
    <property type="molecule type" value="Genomic_DNA"/>
</dbReference>
<proteinExistence type="predicted"/>
<dbReference type="GO" id="GO:0000146">
    <property type="term" value="F:microfilament motor activity"/>
    <property type="evidence" value="ECO:0007669"/>
    <property type="project" value="TreeGrafter"/>
</dbReference>
<evidence type="ECO:0000256" key="3">
    <source>
        <dbReference type="ARBA" id="ARBA00022490"/>
    </source>
</evidence>
<reference evidence="8 9" key="1">
    <citation type="journal article" date="2018" name="Proc. R. Soc. B">
        <title>A non-coding region near Follistatin controls head colour polymorphism in the Gouldian finch.</title>
        <authorList>
            <person name="Toomey M.B."/>
            <person name="Marques C.I."/>
            <person name="Andrade P."/>
            <person name="Araujo P.M."/>
            <person name="Sabatino S."/>
            <person name="Gazda M.A."/>
            <person name="Afonso S."/>
            <person name="Lopes R.J."/>
            <person name="Corbo J.C."/>
            <person name="Carneiro M."/>
        </authorList>
    </citation>
    <scope>NUCLEOTIDE SEQUENCE [LARGE SCALE GENOMIC DNA]</scope>
    <source>
        <strain evidence="8">Red01</strain>
        <tissue evidence="8">Muscle</tissue>
    </source>
</reference>
<dbReference type="GO" id="GO:0032433">
    <property type="term" value="C:filopodium tip"/>
    <property type="evidence" value="ECO:0007669"/>
    <property type="project" value="TreeGrafter"/>
</dbReference>
<accession>A0A3L8SMI8</accession>
<evidence type="ECO:0000256" key="1">
    <source>
        <dbReference type="ARBA" id="ARBA00004245"/>
    </source>
</evidence>
<evidence type="ECO:0000313" key="8">
    <source>
        <dbReference type="EMBL" id="RLW04814.1"/>
    </source>
</evidence>
<dbReference type="SUPFAM" id="SSF52540">
    <property type="entry name" value="P-loop containing nucleoside triphosphate hydrolases"/>
    <property type="match status" value="1"/>
</dbReference>
<dbReference type="GO" id="GO:0030832">
    <property type="term" value="P:regulation of actin filament length"/>
    <property type="evidence" value="ECO:0007669"/>
    <property type="project" value="TreeGrafter"/>
</dbReference>
<dbReference type="OrthoDB" id="6108017at2759"/>
<dbReference type="Pfam" id="PF00612">
    <property type="entry name" value="IQ"/>
    <property type="match status" value="2"/>
</dbReference>
<dbReference type="InterPro" id="IPR027417">
    <property type="entry name" value="P-loop_NTPase"/>
</dbReference>
<keyword evidence="3" id="KW-0963">Cytoplasm</keyword>
<dbReference type="GO" id="GO:0004674">
    <property type="term" value="F:protein serine/threonine kinase activity"/>
    <property type="evidence" value="ECO:0007669"/>
    <property type="project" value="TreeGrafter"/>
</dbReference>
<feature type="non-terminal residue" evidence="8">
    <location>
        <position position="97"/>
    </location>
</feature>
<organism evidence="8 9">
    <name type="scientific">Chloebia gouldiae</name>
    <name type="common">Gouldian finch</name>
    <name type="synonym">Erythrura gouldiae</name>
    <dbReference type="NCBI Taxonomy" id="44316"/>
    <lineage>
        <taxon>Eukaryota</taxon>
        <taxon>Metazoa</taxon>
        <taxon>Chordata</taxon>
        <taxon>Craniata</taxon>
        <taxon>Vertebrata</taxon>
        <taxon>Euteleostomi</taxon>
        <taxon>Archelosauria</taxon>
        <taxon>Archosauria</taxon>
        <taxon>Dinosauria</taxon>
        <taxon>Saurischia</taxon>
        <taxon>Theropoda</taxon>
        <taxon>Coelurosauria</taxon>
        <taxon>Aves</taxon>
        <taxon>Neognathae</taxon>
        <taxon>Neoaves</taxon>
        <taxon>Telluraves</taxon>
        <taxon>Australaves</taxon>
        <taxon>Passeriformes</taxon>
        <taxon>Passeroidea</taxon>
        <taxon>Passeridae</taxon>
        <taxon>Chloebia</taxon>
    </lineage>
</organism>
<keyword evidence="7" id="KW-0966">Cell projection</keyword>
<evidence type="ECO:0000256" key="7">
    <source>
        <dbReference type="ARBA" id="ARBA00023273"/>
    </source>
</evidence>
<name>A0A3L8SMI8_CHLGU</name>
<evidence type="ECO:0008006" key="10">
    <source>
        <dbReference type="Google" id="ProtNLM"/>
    </source>
</evidence>
<evidence type="ECO:0000256" key="2">
    <source>
        <dbReference type="ARBA" id="ARBA00004316"/>
    </source>
</evidence>
<dbReference type="GO" id="GO:0005856">
    <property type="term" value="C:cytoskeleton"/>
    <property type="evidence" value="ECO:0007669"/>
    <property type="project" value="UniProtKB-SubCell"/>
</dbReference>
<dbReference type="AlphaFoldDB" id="A0A3L8SMI8"/>
<dbReference type="Proteomes" id="UP000276834">
    <property type="component" value="Unassembled WGS sequence"/>
</dbReference>
<comment type="caution">
    <text evidence="8">The sequence shown here is derived from an EMBL/GenBank/DDBJ whole genome shotgun (WGS) entry which is preliminary data.</text>
</comment>
<dbReference type="GO" id="GO:0032426">
    <property type="term" value="C:stereocilium tip"/>
    <property type="evidence" value="ECO:0007669"/>
    <property type="project" value="TreeGrafter"/>
</dbReference>
<dbReference type="PANTHER" id="PTHR46256">
    <property type="entry name" value="AGAP011099-PA"/>
    <property type="match status" value="1"/>
</dbReference>